<proteinExistence type="predicted"/>
<dbReference type="Gene3D" id="3.30.930.10">
    <property type="entry name" value="Bira Bifunctional Protein, Domain 2"/>
    <property type="match status" value="1"/>
</dbReference>
<dbReference type="PANTHER" id="PTHR12835:SF5">
    <property type="entry name" value="BIOTIN--PROTEIN LIGASE"/>
    <property type="match status" value="1"/>
</dbReference>
<sequence>MLSRETSDYLASKTLFKHCFIFNELDSTNNEAMKSTYPHYSLIIAEKQYAGKGRSGRKWVSDEGNLYFSIVLPPMPVEQLLPLNISTGYAICDALRNYADVSLKWPNDIVFNNKKLGGILIETKFSGNILEKIVLGIGINVNQLDFSHDIKEIATSLAIITERQYRTEEILWQILNNFEKNYTDLLKKRIDIIEKWCKYSMNFGKMIKIHLDGEKMELIEKGITDKGELIAVDHFGNERKIVLGDIYL</sequence>
<dbReference type="InterPro" id="IPR045864">
    <property type="entry name" value="aa-tRNA-synth_II/BPL/LPL"/>
</dbReference>
<dbReference type="InterPro" id="IPR004408">
    <property type="entry name" value="Biotin_CoA_COase_ligase"/>
</dbReference>
<protein>
    <submittedName>
        <fullName evidence="3">Biotin/acetyl-CoA-carboxylase ligase</fullName>
    </submittedName>
</protein>
<feature type="domain" description="BPL/LPL catalytic" evidence="2">
    <location>
        <begin position="14"/>
        <end position="186"/>
    </location>
</feature>
<dbReference type="InterPro" id="IPR004143">
    <property type="entry name" value="BPL_LPL_catalytic"/>
</dbReference>
<reference key="1">
    <citation type="submission" date="2010-11" db="EMBL/GenBank/DDBJ databases">
        <title>The complete genome of chromosome of Calditerrivibrio nitroreducens DSM 19672.</title>
        <authorList>
            <consortium name="US DOE Joint Genome Institute (JGI-PGF)"/>
            <person name="Lucas S."/>
            <person name="Copeland A."/>
            <person name="Lapidus A."/>
            <person name="Bruce D."/>
            <person name="Goodwin L."/>
            <person name="Pitluck S."/>
            <person name="Kyrpides N."/>
            <person name="Mavromatis K."/>
            <person name="Ivanova N."/>
            <person name="Mikhailova N."/>
            <person name="Zeytun A."/>
            <person name="Brettin T."/>
            <person name="Detter J.C."/>
            <person name="Tapia R."/>
            <person name="Han C."/>
            <person name="Land M."/>
            <person name="Hauser L."/>
            <person name="Markowitz V."/>
            <person name="Cheng J.-F."/>
            <person name="Hugenholtz P."/>
            <person name="Woyke T."/>
            <person name="Wu D."/>
            <person name="Spring S."/>
            <person name="Schroeder M."/>
            <person name="Brambilla E."/>
            <person name="Klenk H.-P."/>
            <person name="Eisen J.A."/>
        </authorList>
    </citation>
    <scope>NUCLEOTIDE SEQUENCE [LARGE SCALE GENOMIC DNA]</scope>
    <source>
        <strain>DSM 19672</strain>
    </source>
</reference>
<dbReference type="PROSITE" id="PS51733">
    <property type="entry name" value="BPL_LPL_CATALYTIC"/>
    <property type="match status" value="1"/>
</dbReference>
<dbReference type="SUPFAM" id="SSF55681">
    <property type="entry name" value="Class II aaRS and biotin synthetases"/>
    <property type="match status" value="1"/>
</dbReference>
<evidence type="ECO:0000256" key="1">
    <source>
        <dbReference type="ARBA" id="ARBA00022598"/>
    </source>
</evidence>
<evidence type="ECO:0000313" key="3">
    <source>
        <dbReference type="EMBL" id="ADR19581.1"/>
    </source>
</evidence>
<dbReference type="PANTHER" id="PTHR12835">
    <property type="entry name" value="BIOTIN PROTEIN LIGASE"/>
    <property type="match status" value="1"/>
</dbReference>
<keyword evidence="1 3" id="KW-0436">Ligase</keyword>
<dbReference type="eggNOG" id="COG0340">
    <property type="taxonomic scope" value="Bacteria"/>
</dbReference>
<dbReference type="HOGENOM" id="CLU_051096_3_0_0"/>
<dbReference type="CDD" id="cd16442">
    <property type="entry name" value="BPL"/>
    <property type="match status" value="1"/>
</dbReference>
<dbReference type="OrthoDB" id="9807064at2"/>
<dbReference type="EMBL" id="CP002347">
    <property type="protein sequence ID" value="ADR19581.1"/>
    <property type="molecule type" value="Genomic_DNA"/>
</dbReference>
<dbReference type="GO" id="GO:0005737">
    <property type="term" value="C:cytoplasm"/>
    <property type="evidence" value="ECO:0007669"/>
    <property type="project" value="TreeGrafter"/>
</dbReference>
<dbReference type="STRING" id="768670.Calni_1674"/>
<keyword evidence="4" id="KW-1185">Reference proteome</keyword>
<gene>
    <name evidence="3" type="ordered locus">Calni_1674</name>
</gene>
<dbReference type="NCBIfam" id="TIGR00121">
    <property type="entry name" value="birA_ligase"/>
    <property type="match status" value="1"/>
</dbReference>
<dbReference type="Pfam" id="PF03099">
    <property type="entry name" value="BPL_LplA_LipB"/>
    <property type="match status" value="1"/>
</dbReference>
<organism evidence="3 4">
    <name type="scientific">Calditerrivibrio nitroreducens (strain DSM 19672 / NBRC 101217 / Yu37-1)</name>
    <dbReference type="NCBI Taxonomy" id="768670"/>
    <lineage>
        <taxon>Bacteria</taxon>
        <taxon>Pseudomonadati</taxon>
        <taxon>Deferribacterota</taxon>
        <taxon>Deferribacteres</taxon>
        <taxon>Deferribacterales</taxon>
        <taxon>Calditerrivibrionaceae</taxon>
    </lineage>
</organism>
<evidence type="ECO:0000259" key="2">
    <source>
        <dbReference type="PROSITE" id="PS51733"/>
    </source>
</evidence>
<dbReference type="RefSeq" id="WP_013451792.1">
    <property type="nucleotide sequence ID" value="NC_014758.1"/>
</dbReference>
<dbReference type="AlphaFoldDB" id="E4TFS5"/>
<dbReference type="GO" id="GO:0004077">
    <property type="term" value="F:biotin--[biotin carboxyl-carrier protein] ligase activity"/>
    <property type="evidence" value="ECO:0007669"/>
    <property type="project" value="InterPro"/>
</dbReference>
<name>E4TFS5_CALNY</name>
<accession>E4TFS5</accession>
<dbReference type="KEGG" id="cni:Calni_1674"/>
<evidence type="ECO:0000313" key="4">
    <source>
        <dbReference type="Proteomes" id="UP000007039"/>
    </source>
</evidence>
<dbReference type="Proteomes" id="UP000007039">
    <property type="component" value="Chromosome"/>
</dbReference>
<reference evidence="3 4" key="2">
    <citation type="journal article" date="2011" name="Stand. Genomic Sci.">
        <title>Complete genome sequence of Calditerrivibrio nitroreducens type strain (Yu37-1).</title>
        <authorList>
            <person name="Pitluck S."/>
            <person name="Sikorski J."/>
            <person name="Zeytun A."/>
            <person name="Lapidus A."/>
            <person name="Nolan M."/>
            <person name="Lucas S."/>
            <person name="Hammon N."/>
            <person name="Deshpande S."/>
            <person name="Cheng J.F."/>
            <person name="Tapia R."/>
            <person name="Han C."/>
            <person name="Goodwin L."/>
            <person name="Liolios K."/>
            <person name="Pagani I."/>
            <person name="Ivanova N."/>
            <person name="Mavromatis K."/>
            <person name="Pati A."/>
            <person name="Chen A."/>
            <person name="Palaniappan K."/>
            <person name="Hauser L."/>
            <person name="Chang Y.J."/>
            <person name="Jeffries C.D."/>
            <person name="Detter J.C."/>
            <person name="Brambilla E."/>
            <person name="Djao O.D."/>
            <person name="Rohde M."/>
            <person name="Spring S."/>
            <person name="Goker M."/>
            <person name="Woyke T."/>
            <person name="Bristow J."/>
            <person name="Eisen J.A."/>
            <person name="Markowitz V."/>
            <person name="Hugenholtz P."/>
            <person name="Kyrpides N.C."/>
            <person name="Klenk H.P."/>
            <person name="Land M."/>
        </authorList>
    </citation>
    <scope>NUCLEOTIDE SEQUENCE [LARGE SCALE GENOMIC DNA]</scope>
    <source>
        <strain evidence="4">DSM 19672 / NBRC 101217 / Yu37-1</strain>
    </source>
</reference>